<dbReference type="EMBL" id="BKCJ010001055">
    <property type="protein sequence ID" value="GEU38476.1"/>
    <property type="molecule type" value="Genomic_DNA"/>
</dbReference>
<organism evidence="1">
    <name type="scientific">Tanacetum cinerariifolium</name>
    <name type="common">Dalmatian daisy</name>
    <name type="synonym">Chrysanthemum cinerariifolium</name>
    <dbReference type="NCBI Taxonomy" id="118510"/>
    <lineage>
        <taxon>Eukaryota</taxon>
        <taxon>Viridiplantae</taxon>
        <taxon>Streptophyta</taxon>
        <taxon>Embryophyta</taxon>
        <taxon>Tracheophyta</taxon>
        <taxon>Spermatophyta</taxon>
        <taxon>Magnoliopsida</taxon>
        <taxon>eudicotyledons</taxon>
        <taxon>Gunneridae</taxon>
        <taxon>Pentapetalae</taxon>
        <taxon>asterids</taxon>
        <taxon>campanulids</taxon>
        <taxon>Asterales</taxon>
        <taxon>Asteraceae</taxon>
        <taxon>Asteroideae</taxon>
        <taxon>Anthemideae</taxon>
        <taxon>Anthemidinae</taxon>
        <taxon>Tanacetum</taxon>
    </lineage>
</organism>
<evidence type="ECO:0000313" key="1">
    <source>
        <dbReference type="EMBL" id="GEU38476.1"/>
    </source>
</evidence>
<proteinExistence type="predicted"/>
<gene>
    <name evidence="1" type="ORF">Tci_010454</name>
</gene>
<name>A0A6L2JNE7_TANCI</name>
<protein>
    <submittedName>
        <fullName evidence="1">Uncharacterized protein</fullName>
    </submittedName>
</protein>
<comment type="caution">
    <text evidence="1">The sequence shown here is derived from an EMBL/GenBank/DDBJ whole genome shotgun (WGS) entry which is preliminary data.</text>
</comment>
<accession>A0A6L2JNE7</accession>
<sequence length="72" mass="7901">MYLVEHCARKYAPIRSPMGIEAGLGEHHAPMERPDKIPIGDRGGFGALFANRVLGWRVVAPPQTRPIAIPTL</sequence>
<dbReference type="AlphaFoldDB" id="A0A6L2JNE7"/>
<reference evidence="1" key="1">
    <citation type="journal article" date="2019" name="Sci. Rep.">
        <title>Draft genome of Tanacetum cinerariifolium, the natural source of mosquito coil.</title>
        <authorList>
            <person name="Yamashiro T."/>
            <person name="Shiraishi A."/>
            <person name="Satake H."/>
            <person name="Nakayama K."/>
        </authorList>
    </citation>
    <scope>NUCLEOTIDE SEQUENCE</scope>
</reference>